<organism evidence="1 2">
    <name type="scientific">Actinoplanes regularis</name>
    <dbReference type="NCBI Taxonomy" id="52697"/>
    <lineage>
        <taxon>Bacteria</taxon>
        <taxon>Bacillati</taxon>
        <taxon>Actinomycetota</taxon>
        <taxon>Actinomycetes</taxon>
        <taxon>Micromonosporales</taxon>
        <taxon>Micromonosporaceae</taxon>
        <taxon>Actinoplanes</taxon>
    </lineage>
</organism>
<protein>
    <submittedName>
        <fullName evidence="1">Uncharacterized protein</fullName>
    </submittedName>
</protein>
<dbReference type="Proteomes" id="UP000198415">
    <property type="component" value="Unassembled WGS sequence"/>
</dbReference>
<dbReference type="EMBL" id="FZNR01000003">
    <property type="protein sequence ID" value="SNR58171.1"/>
    <property type="molecule type" value="Genomic_DNA"/>
</dbReference>
<reference evidence="1 2" key="1">
    <citation type="submission" date="2017-06" db="EMBL/GenBank/DDBJ databases">
        <authorList>
            <person name="Kim H.J."/>
            <person name="Triplett B.A."/>
        </authorList>
    </citation>
    <scope>NUCLEOTIDE SEQUENCE [LARGE SCALE GENOMIC DNA]</scope>
    <source>
        <strain evidence="1 2">DSM 43151</strain>
    </source>
</reference>
<proteinExistence type="predicted"/>
<keyword evidence="2" id="KW-1185">Reference proteome</keyword>
<evidence type="ECO:0000313" key="2">
    <source>
        <dbReference type="Proteomes" id="UP000198415"/>
    </source>
</evidence>
<name>A0A238XHY4_9ACTN</name>
<accession>A0A238XHY4</accession>
<dbReference type="OrthoDB" id="9816564at2"/>
<dbReference type="RefSeq" id="WP_089293051.1">
    <property type="nucleotide sequence ID" value="NZ_BOMU01000041.1"/>
</dbReference>
<evidence type="ECO:0000313" key="1">
    <source>
        <dbReference type="EMBL" id="SNR58171.1"/>
    </source>
</evidence>
<dbReference type="AlphaFoldDB" id="A0A238XHY4"/>
<gene>
    <name evidence="1" type="ORF">SAMN06264365_103447</name>
</gene>
<sequence>MTRYDQILRSWEGLAAPLALAMADAGKAARQHVIASTEQEVAIRDVAAGVAAPALVGYVVWLLRRASEKGLRRLCFLSRDAQVFYEIARRLAPRLGLALELRYVYSSRRTWNLAAADPANLAAQDWLFNSFMRANAADVCTRLGLDSSAYGALLVDAGASVDPEVRADQQEQALALRRFVASPALAAAVAPSVEAMRGLVRDYALQEGIASTSTGLVDAGWTGRMIGALTTATAGLPQPQVFFWAHEPRESGWTDPARVHAFMYNTATGEGVTERVPDTPYIIETFCMSDHGIAAGYRRASDGRVDGIVETDTNPAVEEWGFGVFRETIYHFCEHLTDRDLVAAADSRDVIARVLRAFWLTPTPQEAAAWGDYPYDSDPLGRSTRPLARPFDDDHLKAVLNGAPLRQADRAWIQGSLARSGPLGAQVAELLVPSYSALGAPATD</sequence>